<reference evidence="2" key="2">
    <citation type="submission" date="2020-09" db="EMBL/GenBank/DDBJ databases">
        <authorList>
            <person name="Sun Q."/>
            <person name="Sedlacek I."/>
        </authorList>
    </citation>
    <scope>NUCLEOTIDE SEQUENCE</scope>
    <source>
        <strain evidence="2">CCM 7086</strain>
    </source>
</reference>
<gene>
    <name evidence="2" type="ORF">GCM10007205_00540</name>
</gene>
<evidence type="ECO:0000259" key="1">
    <source>
        <dbReference type="Pfam" id="PF07238"/>
    </source>
</evidence>
<dbReference type="Pfam" id="PF07238">
    <property type="entry name" value="PilZ"/>
    <property type="match status" value="1"/>
</dbReference>
<keyword evidence="3" id="KW-1185">Reference proteome</keyword>
<reference evidence="2" key="1">
    <citation type="journal article" date="2014" name="Int. J. Syst. Evol. Microbiol.">
        <title>Complete genome sequence of Corynebacterium casei LMG S-19264T (=DSM 44701T), isolated from a smear-ripened cheese.</title>
        <authorList>
            <consortium name="US DOE Joint Genome Institute (JGI-PGF)"/>
            <person name="Walter F."/>
            <person name="Albersmeier A."/>
            <person name="Kalinowski J."/>
            <person name="Ruckert C."/>
        </authorList>
    </citation>
    <scope>NUCLEOTIDE SEQUENCE</scope>
    <source>
        <strain evidence="2">CCM 7086</strain>
    </source>
</reference>
<dbReference type="RefSeq" id="WP_188394182.1">
    <property type="nucleotide sequence ID" value="NZ_BMCG01000001.1"/>
</dbReference>
<protein>
    <recommendedName>
        <fullName evidence="1">PilZ domain-containing protein</fullName>
    </recommendedName>
</protein>
<comment type="caution">
    <text evidence="2">The sequence shown here is derived from an EMBL/GenBank/DDBJ whole genome shotgun (WGS) entry which is preliminary data.</text>
</comment>
<name>A0A8J2XUK9_9BURK</name>
<proteinExistence type="predicted"/>
<dbReference type="Proteomes" id="UP000620266">
    <property type="component" value="Unassembled WGS sequence"/>
</dbReference>
<dbReference type="GO" id="GO:0035438">
    <property type="term" value="F:cyclic-di-GMP binding"/>
    <property type="evidence" value="ECO:0007669"/>
    <property type="project" value="InterPro"/>
</dbReference>
<sequence>MPISSFTSSHGAERKFFQRRVLLHAGGVSEEGRTIDISQHDLNLMLDVPLPAGASARLIFNTTINCRTTQLEFEGRVVWCIRQGPAGYRVRFEVADDAAHGQRLAGVMAHLT</sequence>
<dbReference type="InterPro" id="IPR009875">
    <property type="entry name" value="PilZ_domain"/>
</dbReference>
<dbReference type="AlphaFoldDB" id="A0A8J2XUK9"/>
<evidence type="ECO:0000313" key="2">
    <source>
        <dbReference type="EMBL" id="GGB95180.1"/>
    </source>
</evidence>
<dbReference type="SUPFAM" id="SSF141371">
    <property type="entry name" value="PilZ domain-like"/>
    <property type="match status" value="1"/>
</dbReference>
<dbReference type="EMBL" id="BMCG01000001">
    <property type="protein sequence ID" value="GGB95180.1"/>
    <property type="molecule type" value="Genomic_DNA"/>
</dbReference>
<feature type="domain" description="PilZ" evidence="1">
    <location>
        <begin position="13"/>
        <end position="99"/>
    </location>
</feature>
<organism evidence="2 3">
    <name type="scientific">Oxalicibacterium flavum</name>
    <dbReference type="NCBI Taxonomy" id="179467"/>
    <lineage>
        <taxon>Bacteria</taxon>
        <taxon>Pseudomonadati</taxon>
        <taxon>Pseudomonadota</taxon>
        <taxon>Betaproteobacteria</taxon>
        <taxon>Burkholderiales</taxon>
        <taxon>Oxalobacteraceae</taxon>
        <taxon>Oxalicibacterium</taxon>
    </lineage>
</organism>
<accession>A0A8J2XUK9</accession>
<evidence type="ECO:0000313" key="3">
    <source>
        <dbReference type="Proteomes" id="UP000620266"/>
    </source>
</evidence>